<dbReference type="GO" id="GO:0031012">
    <property type="term" value="C:extracellular matrix"/>
    <property type="evidence" value="ECO:0007669"/>
    <property type="project" value="TreeGrafter"/>
</dbReference>
<dbReference type="PROSITE" id="PS51034">
    <property type="entry name" value="ZP_2"/>
    <property type="match status" value="1"/>
</dbReference>
<evidence type="ECO:0000259" key="4">
    <source>
        <dbReference type="PROSITE" id="PS51034"/>
    </source>
</evidence>
<dbReference type="OrthoDB" id="8880842at2759"/>
<feature type="signal peptide" evidence="3">
    <location>
        <begin position="1"/>
        <end position="23"/>
    </location>
</feature>
<evidence type="ECO:0000313" key="6">
    <source>
        <dbReference type="Proteomes" id="UP000281406"/>
    </source>
</evidence>
<keyword evidence="6" id="KW-1185">Reference proteome</keyword>
<dbReference type="Pfam" id="PF00100">
    <property type="entry name" value="Zona_pellucida"/>
    <property type="match status" value="2"/>
</dbReference>
<keyword evidence="3" id="KW-0732">Signal</keyword>
<dbReference type="GO" id="GO:0035803">
    <property type="term" value="P:egg coat formation"/>
    <property type="evidence" value="ECO:0007669"/>
    <property type="project" value="TreeGrafter"/>
</dbReference>
<dbReference type="SMART" id="SM00241">
    <property type="entry name" value="ZP"/>
    <property type="match status" value="1"/>
</dbReference>
<proteinExistence type="predicted"/>
<dbReference type="InterPro" id="IPR042235">
    <property type="entry name" value="ZP-C_dom"/>
</dbReference>
<dbReference type="Gene3D" id="2.60.40.4100">
    <property type="entry name" value="Zona pellucida, ZP-C domain"/>
    <property type="match status" value="2"/>
</dbReference>
<reference evidence="5 6" key="1">
    <citation type="submission" date="2018-10" db="EMBL/GenBank/DDBJ databases">
        <title>Genome assembly for a Yunnan-Guizhou Plateau 3E fish, Anabarilius grahami (Regan), and its evolutionary and genetic applications.</title>
        <authorList>
            <person name="Jiang W."/>
        </authorList>
    </citation>
    <scope>NUCLEOTIDE SEQUENCE [LARGE SCALE GENOMIC DNA]</scope>
    <source>
        <strain evidence="5">AG-KIZ</strain>
        <tissue evidence="5">Muscle</tissue>
    </source>
</reference>
<dbReference type="EMBL" id="RJVU01069573">
    <property type="protein sequence ID" value="ROI68656.1"/>
    <property type="molecule type" value="Genomic_DNA"/>
</dbReference>
<dbReference type="GO" id="GO:2000344">
    <property type="term" value="P:positive regulation of acrosome reaction"/>
    <property type="evidence" value="ECO:0007669"/>
    <property type="project" value="TreeGrafter"/>
</dbReference>
<dbReference type="InterPro" id="IPR055355">
    <property type="entry name" value="ZP-C"/>
</dbReference>
<sequence>MELLQGVLVMVVLVVFDLPDAWGSLRYSQSPRSMRPKSDPASRSPALSPLGLWNPLQVASQFQSPLSSVSRNLAQDPFGLQEKQLLQGPVKPLDWRYPVVPEVQRELAVDFQLRQPVTPSSVAVQCSENRVLVEVQQDLFSNGQLIQPTGLSLGGCPVVGQDTEARVLIFEYELQDCNSMLMLNEDELVYTFSLTYTPEALADDWSYQRPSNSYFLGGVINIEASVKVYNHVPLRVFVDSCVATQGPDVNSLPRYSFIVNHGCFVDAKATASSSRFMPRAQEDKIQFQLEAFMFQESSSPYVYITCILKATIASVPSDAKRKSCSFANGWFAADGNNQVCGCCDSTCGPDGGFASPYGDDWSYQRPSNSYFLGGVINIEASVKVYNHVPLRVFVDSCVATQGPDVNSLPRYSFIENHGCFVDAKATASSSRFMPRAQEDKLQFQLEAFMFQESSSPYIYITCILKATIASVPSDAQRKSCSFANGWFAADGNNQVCGCCDSSCGSDGGFASPYGDAGRPDCSELAAAATHDDGADAFTVHLHLQSPHSVPEKLQTDLRPALARRRRPPSPMSPSQPLSPPEPRTHRTGGGGASLPERFLAVLVTGRDMSRGKYEGRCAALSLTSIIHRFHCGLLHVITDGSPSTFILLYIDANDAALLFNMIR</sequence>
<feature type="chain" id="PRO_5018044527" evidence="3">
    <location>
        <begin position="24"/>
        <end position="663"/>
    </location>
</feature>
<evidence type="ECO:0000256" key="2">
    <source>
        <dbReference type="SAM" id="MobiDB-lite"/>
    </source>
</evidence>
<dbReference type="Proteomes" id="UP000281406">
    <property type="component" value="Unassembled WGS sequence"/>
</dbReference>
<dbReference type="AlphaFoldDB" id="A0A3N0XLP7"/>
<evidence type="ECO:0000313" key="5">
    <source>
        <dbReference type="EMBL" id="ROI68656.1"/>
    </source>
</evidence>
<accession>A0A3N0XLP7</accession>
<feature type="domain" description="ZP" evidence="4">
    <location>
        <begin position="125"/>
        <end position="487"/>
    </location>
</feature>
<dbReference type="PANTHER" id="PTHR11576:SF2">
    <property type="entry name" value="ZONA PELLUCIDA SPERM-BINDING PROTEIN 3"/>
    <property type="match status" value="1"/>
</dbReference>
<dbReference type="GO" id="GO:0007339">
    <property type="term" value="P:binding of sperm to zona pellucida"/>
    <property type="evidence" value="ECO:0007669"/>
    <property type="project" value="TreeGrafter"/>
</dbReference>
<feature type="region of interest" description="Disordered" evidence="2">
    <location>
        <begin position="563"/>
        <end position="593"/>
    </location>
</feature>
<evidence type="ECO:0000256" key="1">
    <source>
        <dbReference type="ARBA" id="ARBA00023157"/>
    </source>
</evidence>
<comment type="caution">
    <text evidence="5">The sequence shown here is derived from an EMBL/GenBank/DDBJ whole genome shotgun (WGS) entry which is preliminary data.</text>
</comment>
<protein>
    <submittedName>
        <fullName evidence="5">Zona pellucida sperm-binding protein 3</fullName>
    </submittedName>
</protein>
<feature type="compositionally biased region" description="Pro residues" evidence="2">
    <location>
        <begin position="568"/>
        <end position="581"/>
    </location>
</feature>
<organism evidence="5 6">
    <name type="scientific">Anabarilius grahami</name>
    <name type="common">Kanglang fish</name>
    <name type="synonym">Barilius grahami</name>
    <dbReference type="NCBI Taxonomy" id="495550"/>
    <lineage>
        <taxon>Eukaryota</taxon>
        <taxon>Metazoa</taxon>
        <taxon>Chordata</taxon>
        <taxon>Craniata</taxon>
        <taxon>Vertebrata</taxon>
        <taxon>Euteleostomi</taxon>
        <taxon>Actinopterygii</taxon>
        <taxon>Neopterygii</taxon>
        <taxon>Teleostei</taxon>
        <taxon>Ostariophysi</taxon>
        <taxon>Cypriniformes</taxon>
        <taxon>Xenocyprididae</taxon>
        <taxon>Xenocypridinae</taxon>
        <taxon>Xenocypridinae incertae sedis</taxon>
        <taxon>Anabarilius</taxon>
    </lineage>
</organism>
<dbReference type="InterPro" id="IPR001507">
    <property type="entry name" value="ZP_dom"/>
</dbReference>
<name>A0A3N0XLP7_ANAGA</name>
<keyword evidence="1" id="KW-1015">Disulfide bond</keyword>
<dbReference type="FunFam" id="2.60.40.4100:FF:000002">
    <property type="entry name" value="Zona pellucida sperm-binding protein 3"/>
    <property type="match status" value="2"/>
</dbReference>
<dbReference type="GO" id="GO:0032190">
    <property type="term" value="F:acrosin binding"/>
    <property type="evidence" value="ECO:0007669"/>
    <property type="project" value="TreeGrafter"/>
</dbReference>
<gene>
    <name evidence="5" type="ORF">DPX16_2136</name>
</gene>
<evidence type="ECO:0000256" key="3">
    <source>
        <dbReference type="SAM" id="SignalP"/>
    </source>
</evidence>
<dbReference type="PANTHER" id="PTHR11576">
    <property type="entry name" value="ZONA PELLUCIDA SPERM-BINDING PROTEIN 3"/>
    <property type="match status" value="1"/>
</dbReference>